<organism evidence="2 3">
    <name type="scientific">Portunus trituberculatus</name>
    <name type="common">Swimming crab</name>
    <name type="synonym">Neptunus trituberculatus</name>
    <dbReference type="NCBI Taxonomy" id="210409"/>
    <lineage>
        <taxon>Eukaryota</taxon>
        <taxon>Metazoa</taxon>
        <taxon>Ecdysozoa</taxon>
        <taxon>Arthropoda</taxon>
        <taxon>Crustacea</taxon>
        <taxon>Multicrustacea</taxon>
        <taxon>Malacostraca</taxon>
        <taxon>Eumalacostraca</taxon>
        <taxon>Eucarida</taxon>
        <taxon>Decapoda</taxon>
        <taxon>Pleocyemata</taxon>
        <taxon>Brachyura</taxon>
        <taxon>Eubrachyura</taxon>
        <taxon>Portunoidea</taxon>
        <taxon>Portunidae</taxon>
        <taxon>Portuninae</taxon>
        <taxon>Portunus</taxon>
    </lineage>
</organism>
<dbReference type="EMBL" id="VSRR010008617">
    <property type="protein sequence ID" value="MPC49020.1"/>
    <property type="molecule type" value="Genomic_DNA"/>
</dbReference>
<evidence type="ECO:0000313" key="3">
    <source>
        <dbReference type="Proteomes" id="UP000324222"/>
    </source>
</evidence>
<feature type="compositionally biased region" description="Basic residues" evidence="1">
    <location>
        <begin position="190"/>
        <end position="205"/>
    </location>
</feature>
<reference evidence="2 3" key="1">
    <citation type="submission" date="2019-05" db="EMBL/GenBank/DDBJ databases">
        <title>Another draft genome of Portunus trituberculatus and its Hox gene families provides insights of decapod evolution.</title>
        <authorList>
            <person name="Jeong J.-H."/>
            <person name="Song I."/>
            <person name="Kim S."/>
            <person name="Choi T."/>
            <person name="Kim D."/>
            <person name="Ryu S."/>
            <person name="Kim W."/>
        </authorList>
    </citation>
    <scope>NUCLEOTIDE SEQUENCE [LARGE SCALE GENOMIC DNA]</scope>
    <source>
        <tissue evidence="2">Muscle</tissue>
    </source>
</reference>
<feature type="compositionally biased region" description="Polar residues" evidence="1">
    <location>
        <begin position="175"/>
        <end position="188"/>
    </location>
</feature>
<evidence type="ECO:0000256" key="1">
    <source>
        <dbReference type="SAM" id="MobiDB-lite"/>
    </source>
</evidence>
<feature type="region of interest" description="Disordered" evidence="1">
    <location>
        <begin position="45"/>
        <end position="66"/>
    </location>
</feature>
<comment type="caution">
    <text evidence="2">The sequence shown here is derived from an EMBL/GenBank/DDBJ whole genome shotgun (WGS) entry which is preliminary data.</text>
</comment>
<dbReference type="AlphaFoldDB" id="A0A5B7FMR6"/>
<accession>A0A5B7FMR6</accession>
<dbReference type="Proteomes" id="UP000324222">
    <property type="component" value="Unassembled WGS sequence"/>
</dbReference>
<sequence length="205" mass="23446">MRMWWRSGEFLKVCQREAQKLSRRWRDWSHAPAWHKGRFHNAALPPRHPAGCTTRGDEPPKFRASSGPRYRSVAAAQHFIVQLTRTSRRAPKYIPHDEVPPNHFSSVASPVTARKLRPCWPHVRVIWCGGHSGSLASLFKAKQPRTAATLFQAFTINCFDYSTTPDENRINVAPMSTHQEATRPSSCLSRRNKRGRPGKKKSKLE</sequence>
<name>A0A5B7FMR6_PORTR</name>
<evidence type="ECO:0000313" key="2">
    <source>
        <dbReference type="EMBL" id="MPC49020.1"/>
    </source>
</evidence>
<feature type="region of interest" description="Disordered" evidence="1">
    <location>
        <begin position="175"/>
        <end position="205"/>
    </location>
</feature>
<protein>
    <submittedName>
        <fullName evidence="2">Uncharacterized protein</fullName>
    </submittedName>
</protein>
<keyword evidence="3" id="KW-1185">Reference proteome</keyword>
<proteinExistence type="predicted"/>
<gene>
    <name evidence="2" type="ORF">E2C01_042808</name>
</gene>